<proteinExistence type="predicted"/>
<organism evidence="5 6">
    <name type="scientific">Daphnia pulex</name>
    <name type="common">Water flea</name>
    <dbReference type="NCBI Taxonomy" id="6669"/>
    <lineage>
        <taxon>Eukaryota</taxon>
        <taxon>Metazoa</taxon>
        <taxon>Ecdysozoa</taxon>
        <taxon>Arthropoda</taxon>
        <taxon>Crustacea</taxon>
        <taxon>Branchiopoda</taxon>
        <taxon>Diplostraca</taxon>
        <taxon>Cladocera</taxon>
        <taxon>Anomopoda</taxon>
        <taxon>Daphniidae</taxon>
        <taxon>Daphnia</taxon>
    </lineage>
</organism>
<evidence type="ECO:0000256" key="3">
    <source>
        <dbReference type="ARBA" id="ARBA00023157"/>
    </source>
</evidence>
<gene>
    <name evidence="5" type="ORF">DAPPUDRAFT_47503</name>
</gene>
<dbReference type="Gene3D" id="2.40.10.10">
    <property type="entry name" value="Trypsin-like serine proteases"/>
    <property type="match status" value="1"/>
</dbReference>
<keyword evidence="3" id="KW-1015">Disulfide bond</keyword>
<evidence type="ECO:0000313" key="5">
    <source>
        <dbReference type="EMBL" id="EFX84286.1"/>
    </source>
</evidence>
<dbReference type="EMBL" id="GL732535">
    <property type="protein sequence ID" value="EFX84286.1"/>
    <property type="molecule type" value="Genomic_DNA"/>
</dbReference>
<protein>
    <recommendedName>
        <fullName evidence="4">Peptidase S1 domain-containing protein</fullName>
    </recommendedName>
</protein>
<comment type="subcellular location">
    <subcellularLocation>
        <location evidence="1">Secreted</location>
    </subcellularLocation>
</comment>
<dbReference type="InterPro" id="IPR009003">
    <property type="entry name" value="Peptidase_S1_PA"/>
</dbReference>
<dbReference type="InterPro" id="IPR001314">
    <property type="entry name" value="Peptidase_S1A"/>
</dbReference>
<evidence type="ECO:0000259" key="4">
    <source>
        <dbReference type="PROSITE" id="PS50240"/>
    </source>
</evidence>
<dbReference type="MEROPS" id="S01.960"/>
<keyword evidence="6" id="KW-1185">Reference proteome</keyword>
<dbReference type="OrthoDB" id="5949700at2759"/>
<feature type="non-terminal residue" evidence="5">
    <location>
        <position position="265"/>
    </location>
</feature>
<reference evidence="5 6" key="1">
    <citation type="journal article" date="2011" name="Science">
        <title>The ecoresponsive genome of Daphnia pulex.</title>
        <authorList>
            <person name="Colbourne J.K."/>
            <person name="Pfrender M.E."/>
            <person name="Gilbert D."/>
            <person name="Thomas W.K."/>
            <person name="Tucker A."/>
            <person name="Oakley T.H."/>
            <person name="Tokishita S."/>
            <person name="Aerts A."/>
            <person name="Arnold G.J."/>
            <person name="Basu M.K."/>
            <person name="Bauer D.J."/>
            <person name="Caceres C.E."/>
            <person name="Carmel L."/>
            <person name="Casola C."/>
            <person name="Choi J.H."/>
            <person name="Detter J.C."/>
            <person name="Dong Q."/>
            <person name="Dusheyko S."/>
            <person name="Eads B.D."/>
            <person name="Frohlich T."/>
            <person name="Geiler-Samerotte K.A."/>
            <person name="Gerlach D."/>
            <person name="Hatcher P."/>
            <person name="Jogdeo S."/>
            <person name="Krijgsveld J."/>
            <person name="Kriventseva E.V."/>
            <person name="Kultz D."/>
            <person name="Laforsch C."/>
            <person name="Lindquist E."/>
            <person name="Lopez J."/>
            <person name="Manak J.R."/>
            <person name="Muller J."/>
            <person name="Pangilinan J."/>
            <person name="Patwardhan R.P."/>
            <person name="Pitluck S."/>
            <person name="Pritham E.J."/>
            <person name="Rechtsteiner A."/>
            <person name="Rho M."/>
            <person name="Rogozin I.B."/>
            <person name="Sakarya O."/>
            <person name="Salamov A."/>
            <person name="Schaack S."/>
            <person name="Shapiro H."/>
            <person name="Shiga Y."/>
            <person name="Skalitzky C."/>
            <person name="Smith Z."/>
            <person name="Souvorov A."/>
            <person name="Sung W."/>
            <person name="Tang Z."/>
            <person name="Tsuchiya D."/>
            <person name="Tu H."/>
            <person name="Vos H."/>
            <person name="Wang M."/>
            <person name="Wolf Y.I."/>
            <person name="Yamagata H."/>
            <person name="Yamada T."/>
            <person name="Ye Y."/>
            <person name="Shaw J.R."/>
            <person name="Andrews J."/>
            <person name="Crease T.J."/>
            <person name="Tang H."/>
            <person name="Lucas S.M."/>
            <person name="Robertson H.M."/>
            <person name="Bork P."/>
            <person name="Koonin E.V."/>
            <person name="Zdobnov E.M."/>
            <person name="Grigoriev I.V."/>
            <person name="Lynch M."/>
            <person name="Boore J.L."/>
        </authorList>
    </citation>
    <scope>NUCLEOTIDE SEQUENCE [LARGE SCALE GENOMIC DNA]</scope>
</reference>
<evidence type="ECO:0000256" key="1">
    <source>
        <dbReference type="ARBA" id="ARBA00004613"/>
    </source>
</evidence>
<dbReference type="GO" id="GO:0004252">
    <property type="term" value="F:serine-type endopeptidase activity"/>
    <property type="evidence" value="ECO:0007669"/>
    <property type="project" value="InterPro"/>
</dbReference>
<dbReference type="SMART" id="SM00020">
    <property type="entry name" value="Tryp_SPc"/>
    <property type="match status" value="1"/>
</dbReference>
<dbReference type="OMA" id="YLLQCCF"/>
<dbReference type="Proteomes" id="UP000000305">
    <property type="component" value="Unassembled WGS sequence"/>
</dbReference>
<dbReference type="Pfam" id="PF00089">
    <property type="entry name" value="Trypsin"/>
    <property type="match status" value="1"/>
</dbReference>
<dbReference type="AlphaFoldDB" id="E9G8E2"/>
<dbReference type="GO" id="GO:0006508">
    <property type="term" value="P:proteolysis"/>
    <property type="evidence" value="ECO:0007669"/>
    <property type="project" value="InterPro"/>
</dbReference>
<dbReference type="PANTHER" id="PTHR24258">
    <property type="entry name" value="SERINE PROTEASE-RELATED"/>
    <property type="match status" value="1"/>
</dbReference>
<dbReference type="FunFam" id="2.40.10.10:FF:000038">
    <property type="entry name" value="Serine protease"/>
    <property type="match status" value="1"/>
</dbReference>
<dbReference type="PROSITE" id="PS50240">
    <property type="entry name" value="TRYPSIN_DOM"/>
    <property type="match status" value="1"/>
</dbReference>
<dbReference type="PRINTS" id="PR00722">
    <property type="entry name" value="CHYMOTRYPSIN"/>
</dbReference>
<dbReference type="SUPFAM" id="SSF50494">
    <property type="entry name" value="Trypsin-like serine proteases"/>
    <property type="match status" value="1"/>
</dbReference>
<dbReference type="PhylomeDB" id="E9G8E2"/>
<sequence>GTCGKRNPQGINGRIKSLPHSDGEAEFGEYPWQVAVLKKDQYDNVYVCGGALVGPSHILTVAHCIKGNAPRDLRIRLGEWDVNRESEFYPHIERDVISVIIHPEYYPGNLYNDIAVIKFEGAVDFGYNPHIAPICVPQRYQEFAGSRCWVSGWGKDAFETGGKYQNILKEVDLTVVGNSECENKLRRTRLGYEFNLHSGFLCAGGEEGKDACKGDGGGPLVCENRGSWFLAGLVSWGIGCGQYDTPGVYTKVSEFSDWVQKTVVF</sequence>
<name>E9G8E2_DAPPU</name>
<dbReference type="eggNOG" id="KOG3627">
    <property type="taxonomic scope" value="Eukaryota"/>
</dbReference>
<dbReference type="GO" id="GO:0005576">
    <property type="term" value="C:extracellular region"/>
    <property type="evidence" value="ECO:0007669"/>
    <property type="project" value="UniProtKB-SubCell"/>
</dbReference>
<keyword evidence="2" id="KW-0964">Secreted</keyword>
<dbReference type="HOGENOM" id="CLU_006842_0_0_1"/>
<dbReference type="KEGG" id="dpx:DAPPUDRAFT_47503"/>
<evidence type="ECO:0000313" key="6">
    <source>
        <dbReference type="Proteomes" id="UP000000305"/>
    </source>
</evidence>
<evidence type="ECO:0000256" key="2">
    <source>
        <dbReference type="ARBA" id="ARBA00022525"/>
    </source>
</evidence>
<accession>E9G8E2</accession>
<dbReference type="CDD" id="cd00190">
    <property type="entry name" value="Tryp_SPc"/>
    <property type="match status" value="1"/>
</dbReference>
<dbReference type="InterPro" id="IPR001254">
    <property type="entry name" value="Trypsin_dom"/>
</dbReference>
<dbReference type="PANTHER" id="PTHR24258:SF143">
    <property type="match status" value="1"/>
</dbReference>
<dbReference type="InterPro" id="IPR043504">
    <property type="entry name" value="Peptidase_S1_PA_chymotrypsin"/>
</dbReference>
<dbReference type="InParanoid" id="E9G8E2"/>
<feature type="domain" description="Peptidase S1" evidence="4">
    <location>
        <begin position="10"/>
        <end position="264"/>
    </location>
</feature>